<reference evidence="2 3" key="1">
    <citation type="journal article" date="2017" name="Genome Announc.">
        <title>Genome sequence of the saprophytic ascomycete Epicoccum nigrum ICMP 19927 strain isolated from New Zealand.</title>
        <authorList>
            <person name="Fokin M."/>
            <person name="Fleetwood D."/>
            <person name="Weir B.S."/>
            <person name="Villas-Boas S.G."/>
        </authorList>
    </citation>
    <scope>NUCLEOTIDE SEQUENCE [LARGE SCALE GENOMIC DNA]</scope>
    <source>
        <strain evidence="2 3">ICMP 19927</strain>
    </source>
</reference>
<feature type="region of interest" description="Disordered" evidence="1">
    <location>
        <begin position="205"/>
        <end position="277"/>
    </location>
</feature>
<organism evidence="2 3">
    <name type="scientific">Epicoccum nigrum</name>
    <name type="common">Soil fungus</name>
    <name type="synonym">Epicoccum purpurascens</name>
    <dbReference type="NCBI Taxonomy" id="105696"/>
    <lineage>
        <taxon>Eukaryota</taxon>
        <taxon>Fungi</taxon>
        <taxon>Dikarya</taxon>
        <taxon>Ascomycota</taxon>
        <taxon>Pezizomycotina</taxon>
        <taxon>Dothideomycetes</taxon>
        <taxon>Pleosporomycetidae</taxon>
        <taxon>Pleosporales</taxon>
        <taxon>Pleosporineae</taxon>
        <taxon>Didymellaceae</taxon>
        <taxon>Epicoccum</taxon>
    </lineage>
</organism>
<evidence type="ECO:0008006" key="4">
    <source>
        <dbReference type="Google" id="ProtNLM"/>
    </source>
</evidence>
<accession>A0A1Y2LI67</accession>
<evidence type="ECO:0000256" key="1">
    <source>
        <dbReference type="SAM" id="MobiDB-lite"/>
    </source>
</evidence>
<sequence length="749" mass="82093">MTVPNFGDILNLSQAAWKTGRAFTANQNNVPAGFQSVGVNISGLTQALKQLAETLHTEANTTLLSRADQTTQDGIALIFSSCQQTIHDLDALVDRYQVIRKRRTDSGFAIERSWSDLVLTQHETVTWTTEGGNLHDLSSLLQMHTESMQLLAEASKSGSLARLERVVAPMAERFESMYDIPGSLEDQLDEVSRFVRELTLASPVRAPPIPQRNPARSPTAEMPDPLSTASITLSPPPLSPRRPSANASTSFSRQRAVSATSVTSGPPSSNASPLLTGDADCWTTLPPRKRVSEFSFGGSSVRDSSGSYASSTSSVLSRASLTQHAFISATESIGLPFTPELREVAPSGASSVTLLPPPAMRPPSSRSEMESNRGKSKSALSLFPSRQDSITKLHRSSTTASQKAVFEKDAFRNSAVLCDVRGKLVEYSQHTQSDPDSPDDIADIEMVEACESCRIAVVRKRITDSETKRVRMVTSIWALSDDNNVRVELRMEDSEMYIPYSSYFSPAKASITVPCELRFHDVRFGNRLARTARTSWVNYVFEDAQAAALFQNEIMGRTLLATFRTSKTMRIHEGALASFAYAEQMCALENLRIWEDTDTGAVIALIHFSASFRDGYLAFYLNSSANPVRVQDVGGRDVKIKGLRVPIAETVRAMRKDSVIDDGETPTNARSGDREPRRAGSAAPRRKGKEKETAKPSVEPPTTAGRKKVISGARVEFASEDEKGQFLRLVEEYQRPGRLCEVPDLLGVN</sequence>
<evidence type="ECO:0000313" key="3">
    <source>
        <dbReference type="Proteomes" id="UP000193240"/>
    </source>
</evidence>
<dbReference type="OMA" id="AYAEQMC"/>
<name>A0A1Y2LI67_EPING</name>
<dbReference type="EMBL" id="KZ107862">
    <property type="protein sequence ID" value="OSS43733.1"/>
    <property type="molecule type" value="Genomic_DNA"/>
</dbReference>
<evidence type="ECO:0000313" key="2">
    <source>
        <dbReference type="EMBL" id="OSS43733.1"/>
    </source>
</evidence>
<feature type="region of interest" description="Disordered" evidence="1">
    <location>
        <begin position="656"/>
        <end position="710"/>
    </location>
</feature>
<dbReference type="STRING" id="105696.A0A1Y2LI67"/>
<gene>
    <name evidence="2" type="ORF">B5807_11543</name>
</gene>
<feature type="compositionally biased region" description="Polar residues" evidence="1">
    <location>
        <begin position="249"/>
        <end position="273"/>
    </location>
</feature>
<dbReference type="Proteomes" id="UP000193240">
    <property type="component" value="Unassembled WGS sequence"/>
</dbReference>
<proteinExistence type="predicted"/>
<dbReference type="AlphaFoldDB" id="A0A1Y2LI67"/>
<protein>
    <recommendedName>
        <fullName evidence="4">Fungal N-terminal domain-containing protein</fullName>
    </recommendedName>
</protein>
<keyword evidence="3" id="KW-1185">Reference proteome</keyword>
<feature type="region of interest" description="Disordered" evidence="1">
    <location>
        <begin position="347"/>
        <end position="381"/>
    </location>
</feature>
<dbReference type="InParanoid" id="A0A1Y2LI67"/>